<comment type="caution">
    <text evidence="2">The sequence shown here is derived from an EMBL/GenBank/DDBJ whole genome shotgun (WGS) entry which is preliminary data.</text>
</comment>
<protein>
    <recommendedName>
        <fullName evidence="4">Transmembrane protein</fullName>
    </recommendedName>
</protein>
<organism evidence="2 3">
    <name type="scientific">Crotalaria pallida</name>
    <name type="common">Smooth rattlebox</name>
    <name type="synonym">Crotalaria striata</name>
    <dbReference type="NCBI Taxonomy" id="3830"/>
    <lineage>
        <taxon>Eukaryota</taxon>
        <taxon>Viridiplantae</taxon>
        <taxon>Streptophyta</taxon>
        <taxon>Embryophyta</taxon>
        <taxon>Tracheophyta</taxon>
        <taxon>Spermatophyta</taxon>
        <taxon>Magnoliopsida</taxon>
        <taxon>eudicotyledons</taxon>
        <taxon>Gunneridae</taxon>
        <taxon>Pentapetalae</taxon>
        <taxon>rosids</taxon>
        <taxon>fabids</taxon>
        <taxon>Fabales</taxon>
        <taxon>Fabaceae</taxon>
        <taxon>Papilionoideae</taxon>
        <taxon>50 kb inversion clade</taxon>
        <taxon>genistoids sensu lato</taxon>
        <taxon>core genistoids</taxon>
        <taxon>Crotalarieae</taxon>
        <taxon>Crotalaria</taxon>
    </lineage>
</organism>
<gene>
    <name evidence="2" type="ORF">RIF29_07928</name>
</gene>
<reference evidence="2 3" key="1">
    <citation type="submission" date="2024-01" db="EMBL/GenBank/DDBJ databases">
        <title>The genomes of 5 underutilized Papilionoideae crops provide insights into root nodulation and disease resistanc.</title>
        <authorList>
            <person name="Yuan L."/>
        </authorList>
    </citation>
    <scope>NUCLEOTIDE SEQUENCE [LARGE SCALE GENOMIC DNA]</scope>
    <source>
        <strain evidence="2">ZHUSHIDOU_FW_LH</strain>
        <tissue evidence="2">Leaf</tissue>
    </source>
</reference>
<name>A0AAN9PB20_CROPI</name>
<accession>A0AAN9PB20</accession>
<feature type="transmembrane region" description="Helical" evidence="1">
    <location>
        <begin position="119"/>
        <end position="141"/>
    </location>
</feature>
<keyword evidence="1" id="KW-1133">Transmembrane helix</keyword>
<evidence type="ECO:0008006" key="4">
    <source>
        <dbReference type="Google" id="ProtNLM"/>
    </source>
</evidence>
<sequence length="154" mass="17920">MKQTHGCRNNGAMVRWHMQTRIKALRSGEGESTTTMIWIWRLEVLVLDPYDTHFLLLLLLLHHYSETSRTIQIHLFPLTNTPTHLSLLLYTPNTDSTFHNTTLNTSSSFSANHSKDTSYFLFIIFRSILIGFTYVLALLLYPFSHSRKAFIFII</sequence>
<evidence type="ECO:0000313" key="2">
    <source>
        <dbReference type="EMBL" id="KAK7292175.1"/>
    </source>
</evidence>
<keyword evidence="1" id="KW-0472">Membrane</keyword>
<dbReference type="Proteomes" id="UP001372338">
    <property type="component" value="Unassembled WGS sequence"/>
</dbReference>
<keyword evidence="3" id="KW-1185">Reference proteome</keyword>
<evidence type="ECO:0000256" key="1">
    <source>
        <dbReference type="SAM" id="Phobius"/>
    </source>
</evidence>
<proteinExistence type="predicted"/>
<evidence type="ECO:0000313" key="3">
    <source>
        <dbReference type="Proteomes" id="UP001372338"/>
    </source>
</evidence>
<dbReference type="AlphaFoldDB" id="A0AAN9PB20"/>
<keyword evidence="1" id="KW-0812">Transmembrane</keyword>
<dbReference type="EMBL" id="JAYWIO010000001">
    <property type="protein sequence ID" value="KAK7292175.1"/>
    <property type="molecule type" value="Genomic_DNA"/>
</dbReference>